<dbReference type="Pfam" id="PF11185">
    <property type="entry name" value="DUF2971"/>
    <property type="match status" value="1"/>
</dbReference>
<gene>
    <name evidence="1" type="ORF">KH315_06765</name>
</gene>
<reference evidence="1" key="1">
    <citation type="submission" date="2021-02" db="EMBL/GenBank/DDBJ databases">
        <title>Infant gut strain persistence is associated with maternal origin, phylogeny, and functional potential including surface adhesion and iron acquisition.</title>
        <authorList>
            <person name="Lou Y.C."/>
        </authorList>
    </citation>
    <scope>NUCLEOTIDE SEQUENCE</scope>
    <source>
        <strain evidence="1">L2_039_000G1_dasL2_039_000G1_maxbin2.maxbin.077</strain>
    </source>
</reference>
<sequence>MNTFGEYLASALAAGHNYATVIPDSPWSDADKSQNICHYCTISTLKSIIEHRCLRFTDVRFLNDSTEFTDILRVVDSVLQEGSYSEPFVQLLLADSTKKLLKDYRQAMSFEGKTQVYRAYTCSFSTNSDSLNMWNYYATSTAGLNAQFLGVEDLFPYHFNPDHCPYKLEQGLIIYNEVDKKKRIKQLIDTVYNLYTAQPEIKKPFTKDTIVLCTYVSAINNTRCFFKNENFSGEQEYRILLWMPEQFLEHPLNEQDLKADIKGKGCFQRGDVLIPYIDIPININAISKITLNPYIKTTASMMELGIRELFKQNSLGTINIVPSVIPLEKY</sequence>
<proteinExistence type="predicted"/>
<protein>
    <submittedName>
        <fullName evidence="1">DUF2971 domain-containing protein</fullName>
    </submittedName>
</protein>
<dbReference type="Proteomes" id="UP000811365">
    <property type="component" value="Unassembled WGS sequence"/>
</dbReference>
<dbReference type="AlphaFoldDB" id="A0A9E1GK48"/>
<evidence type="ECO:0000313" key="2">
    <source>
        <dbReference type="Proteomes" id="UP000811365"/>
    </source>
</evidence>
<comment type="caution">
    <text evidence="1">The sequence shown here is derived from an EMBL/GenBank/DDBJ whole genome shotgun (WGS) entry which is preliminary data.</text>
</comment>
<accession>A0A9E1GK48</accession>
<name>A0A9E1GK48_9FIRM</name>
<dbReference type="InterPro" id="IPR021352">
    <property type="entry name" value="DUF2971"/>
</dbReference>
<organism evidence="1 2">
    <name type="scientific">Faecalibacterium prausnitzii</name>
    <dbReference type="NCBI Taxonomy" id="853"/>
    <lineage>
        <taxon>Bacteria</taxon>
        <taxon>Bacillati</taxon>
        <taxon>Bacillota</taxon>
        <taxon>Clostridia</taxon>
        <taxon>Eubacteriales</taxon>
        <taxon>Oscillospiraceae</taxon>
        <taxon>Faecalibacterium</taxon>
    </lineage>
</organism>
<evidence type="ECO:0000313" key="1">
    <source>
        <dbReference type="EMBL" id="MBS6621847.1"/>
    </source>
</evidence>
<dbReference type="EMBL" id="JAGZYH010000021">
    <property type="protein sequence ID" value="MBS6621847.1"/>
    <property type="molecule type" value="Genomic_DNA"/>
</dbReference>